<dbReference type="SUPFAM" id="SSF55781">
    <property type="entry name" value="GAF domain-like"/>
    <property type="match status" value="2"/>
</dbReference>
<dbReference type="Pfam" id="PF07228">
    <property type="entry name" value="SpoIIE"/>
    <property type="match status" value="1"/>
</dbReference>
<protein>
    <submittedName>
        <fullName evidence="7">SpoIIE family protein phosphatase</fullName>
    </submittedName>
</protein>
<dbReference type="InterPro" id="IPR052016">
    <property type="entry name" value="Bact_Sigma-Reg"/>
</dbReference>
<dbReference type="PANTHER" id="PTHR43156:SF2">
    <property type="entry name" value="STAGE II SPORULATION PROTEIN E"/>
    <property type="match status" value="1"/>
</dbReference>
<dbReference type="InterPro" id="IPR013654">
    <property type="entry name" value="PAS_2"/>
</dbReference>
<dbReference type="PRINTS" id="PR01033">
    <property type="entry name" value="PHYTOCHROME"/>
</dbReference>
<keyword evidence="8" id="KW-1185">Reference proteome</keyword>
<dbReference type="SMART" id="SM00331">
    <property type="entry name" value="PP2C_SIG"/>
    <property type="match status" value="1"/>
</dbReference>
<dbReference type="Gene3D" id="3.30.450.20">
    <property type="entry name" value="PAS domain"/>
    <property type="match status" value="1"/>
</dbReference>
<evidence type="ECO:0000313" key="7">
    <source>
        <dbReference type="EMBL" id="MBD8060964.1"/>
    </source>
</evidence>
<dbReference type="PANTHER" id="PTHR43156">
    <property type="entry name" value="STAGE II SPORULATION PROTEIN E-RELATED"/>
    <property type="match status" value="1"/>
</dbReference>
<dbReference type="InterPro" id="IPR036457">
    <property type="entry name" value="PPM-type-like_dom_sf"/>
</dbReference>
<reference evidence="7 8" key="1">
    <citation type="submission" date="2020-08" db="EMBL/GenBank/DDBJ databases">
        <title>A Genomic Blueprint of the Chicken Gut Microbiome.</title>
        <authorList>
            <person name="Gilroy R."/>
            <person name="Ravi A."/>
            <person name="Getino M."/>
            <person name="Pursley I."/>
            <person name="Horton D.L."/>
            <person name="Alikhan N.-F."/>
            <person name="Baker D."/>
            <person name="Gharbi K."/>
            <person name="Hall N."/>
            <person name="Watson M."/>
            <person name="Adriaenssens E.M."/>
            <person name="Foster-Nyarko E."/>
            <person name="Jarju S."/>
            <person name="Secka A."/>
            <person name="Antonio M."/>
            <person name="Oren A."/>
            <person name="Chaudhuri R."/>
            <person name="La Ragione R.M."/>
            <person name="Hildebrand F."/>
            <person name="Pallen M.J."/>
        </authorList>
    </citation>
    <scope>NUCLEOTIDE SEQUENCE [LARGE SCALE GENOMIC DNA]</scope>
    <source>
        <strain evidence="7 8">Sa1BUA1</strain>
    </source>
</reference>
<dbReference type="Pfam" id="PF01590">
    <property type="entry name" value="GAF"/>
    <property type="match status" value="1"/>
</dbReference>
<dbReference type="InterPro" id="IPR016132">
    <property type="entry name" value="Phyto_chromo_attachment"/>
</dbReference>
<dbReference type="InterPro" id="IPR035965">
    <property type="entry name" value="PAS-like_dom_sf"/>
</dbReference>
<dbReference type="RefSeq" id="WP_251838111.1">
    <property type="nucleotide sequence ID" value="NZ_JACSPO010000001.1"/>
</dbReference>
<evidence type="ECO:0000313" key="8">
    <source>
        <dbReference type="Proteomes" id="UP000661894"/>
    </source>
</evidence>
<evidence type="ECO:0000256" key="3">
    <source>
        <dbReference type="ARBA" id="ARBA00022801"/>
    </source>
</evidence>
<dbReference type="Gene3D" id="3.30.450.40">
    <property type="match status" value="1"/>
</dbReference>
<keyword evidence="5" id="KW-0675">Receptor</keyword>
<feature type="domain" description="Phytochrome chromophore attachment site" evidence="6">
    <location>
        <begin position="152"/>
        <end position="311"/>
    </location>
</feature>
<gene>
    <name evidence="7" type="ORF">H9624_01345</name>
</gene>
<sequence>MTDDLTLAADVPVDLDNCAREPIHVPGSVQPRGVLLALHDGVVVQASASTAELLAREVDDVVGRTLEEVVGASAAAVVAAHVRLPGDVRDRNPVLVHLPDGGAWDAIVHHPPGAEQLLVLELEPAEGPRPLAYANTFQLVRGSLGELNRARSLAELYDVAAREVRDLTGFDRVMVYRFDADYNGEVVAEAKRPDLNAFHGLHYPATDIPAQARALYELNWIRLISDIGYTPSPLVPQLNPVTGAALDLTYATLRSVSPIHVEYLQNMGVTASMSISLLKDGTLWGLIACHHYSGPHAPSYGARAAAEFLGSVLSLRLIAQVEEDRITAARRVARDLAGLVAASRDEDLPLTEALVQQPALLSLMAADGVVVRAQGRTARVGIEPDDAEALLRWAAGTGEELVATDSLGGAVPGSPYAGALVVNLADGDAIVWLRREVATAVDWGGDPHNKAIARLEGDEVRLSPRKSFERWREVVRGSSLPWTEDQVDTATLLRRHAVEALYLRGLADSRAAEILHRSSLPTSLPRAAGWSIDARYAPGDGGRVGGDWYDALCLPDGRLAIAVGDVAGHGMPAASVMGQMRNGLRALLVRESSAAAATLGLDTLAKRTMAGEMATLLLAVVDTVTGRMEYVRAGHLPPLLLGADGSAAWHTDPGALPIGYGRGEPATEVVDIPHGGGIVLFTDGLVERRGQPLPEGLERLRHAFSGPVAGDLDALITAVRDPHSDDDATAVVLRRT</sequence>
<evidence type="ECO:0000256" key="1">
    <source>
        <dbReference type="ARBA" id="ARBA00022543"/>
    </source>
</evidence>
<accession>A0ABR8YY18</accession>
<evidence type="ECO:0000256" key="4">
    <source>
        <dbReference type="ARBA" id="ARBA00022991"/>
    </source>
</evidence>
<evidence type="ECO:0000256" key="5">
    <source>
        <dbReference type="ARBA" id="ARBA00023170"/>
    </source>
</evidence>
<dbReference type="Proteomes" id="UP000661894">
    <property type="component" value="Unassembled WGS sequence"/>
</dbReference>
<keyword evidence="3" id="KW-0378">Hydrolase</keyword>
<keyword evidence="2" id="KW-0716">Sensory transduction</keyword>
<dbReference type="InterPro" id="IPR001932">
    <property type="entry name" value="PPM-type_phosphatase-like_dom"/>
</dbReference>
<dbReference type="Pfam" id="PF00360">
    <property type="entry name" value="PHY"/>
    <property type="match status" value="1"/>
</dbReference>
<dbReference type="InterPro" id="IPR003018">
    <property type="entry name" value="GAF"/>
</dbReference>
<dbReference type="Gene3D" id="3.30.450.270">
    <property type="match status" value="1"/>
</dbReference>
<proteinExistence type="predicted"/>
<organism evidence="7 8">
    <name type="scientific">Oceanitalea stevensii</name>
    <dbReference type="NCBI Taxonomy" id="2763072"/>
    <lineage>
        <taxon>Bacteria</taxon>
        <taxon>Bacillati</taxon>
        <taxon>Actinomycetota</taxon>
        <taxon>Actinomycetes</taxon>
        <taxon>Micrococcales</taxon>
        <taxon>Bogoriellaceae</taxon>
        <taxon>Georgenia</taxon>
    </lineage>
</organism>
<dbReference type="InterPro" id="IPR001294">
    <property type="entry name" value="Phytochrome"/>
</dbReference>
<dbReference type="Gene3D" id="3.60.40.10">
    <property type="entry name" value="PPM-type phosphatase domain"/>
    <property type="match status" value="1"/>
</dbReference>
<keyword evidence="1" id="KW-0600">Photoreceptor protein</keyword>
<dbReference type="SMART" id="SM00065">
    <property type="entry name" value="GAF"/>
    <property type="match status" value="1"/>
</dbReference>
<evidence type="ECO:0000259" key="6">
    <source>
        <dbReference type="PROSITE" id="PS50046"/>
    </source>
</evidence>
<dbReference type="InterPro" id="IPR029016">
    <property type="entry name" value="GAF-like_dom_sf"/>
</dbReference>
<dbReference type="EMBL" id="JACSPO010000001">
    <property type="protein sequence ID" value="MBD8060964.1"/>
    <property type="molecule type" value="Genomic_DNA"/>
</dbReference>
<keyword evidence="4" id="KW-0157">Chromophore</keyword>
<evidence type="ECO:0000256" key="2">
    <source>
        <dbReference type="ARBA" id="ARBA00022606"/>
    </source>
</evidence>
<dbReference type="InterPro" id="IPR013515">
    <property type="entry name" value="Phytochrome_cen-reg"/>
</dbReference>
<comment type="caution">
    <text evidence="7">The sequence shown here is derived from an EMBL/GenBank/DDBJ whole genome shotgun (WGS) entry which is preliminary data.</text>
</comment>
<dbReference type="SUPFAM" id="SSF55785">
    <property type="entry name" value="PYP-like sensor domain (PAS domain)"/>
    <property type="match status" value="1"/>
</dbReference>
<dbReference type="InterPro" id="IPR043150">
    <property type="entry name" value="Phytochrome_PHY_sf"/>
</dbReference>
<dbReference type="PROSITE" id="PS50046">
    <property type="entry name" value="PHYTOCHROME_2"/>
    <property type="match status" value="1"/>
</dbReference>
<name>A0ABR8YY18_9MICO</name>
<dbReference type="Pfam" id="PF08446">
    <property type="entry name" value="PAS_2"/>
    <property type="match status" value="1"/>
</dbReference>
<dbReference type="SUPFAM" id="SSF81606">
    <property type="entry name" value="PP2C-like"/>
    <property type="match status" value="1"/>
</dbReference>